<evidence type="ECO:0000256" key="6">
    <source>
        <dbReference type="ARBA" id="ARBA00022692"/>
    </source>
</evidence>
<evidence type="ECO:0000256" key="3">
    <source>
        <dbReference type="ARBA" id="ARBA00022448"/>
    </source>
</evidence>
<evidence type="ECO:0000313" key="12">
    <source>
        <dbReference type="EMBL" id="MFC5430227.1"/>
    </source>
</evidence>
<keyword evidence="6 10" id="KW-0812">Transmembrane</keyword>
<feature type="transmembrane region" description="Helical" evidence="10">
    <location>
        <begin position="183"/>
        <end position="204"/>
    </location>
</feature>
<feature type="transmembrane region" description="Helical" evidence="10">
    <location>
        <begin position="149"/>
        <end position="171"/>
    </location>
</feature>
<dbReference type="InterPro" id="IPR013525">
    <property type="entry name" value="ABC2_TM"/>
</dbReference>
<keyword evidence="4" id="KW-1003">Cell membrane</keyword>
<reference evidence="13" key="1">
    <citation type="journal article" date="2019" name="Int. J. Syst. Evol. Microbiol.">
        <title>The Global Catalogue of Microorganisms (GCM) 10K type strain sequencing project: providing services to taxonomists for standard genome sequencing and annotation.</title>
        <authorList>
            <consortium name="The Broad Institute Genomics Platform"/>
            <consortium name="The Broad Institute Genome Sequencing Center for Infectious Disease"/>
            <person name="Wu L."/>
            <person name="Ma J."/>
        </authorList>
    </citation>
    <scope>NUCLEOTIDE SEQUENCE [LARGE SCALE GENOMIC DNA]</scope>
    <source>
        <strain evidence="13">CCUG 56042</strain>
    </source>
</reference>
<keyword evidence="3" id="KW-0813">Transport</keyword>
<evidence type="ECO:0000256" key="2">
    <source>
        <dbReference type="ARBA" id="ARBA00007783"/>
    </source>
</evidence>
<comment type="caution">
    <text evidence="12">The sequence shown here is derived from an EMBL/GenBank/DDBJ whole genome shotgun (WGS) entry which is preliminary data.</text>
</comment>
<evidence type="ECO:0000259" key="11">
    <source>
        <dbReference type="Pfam" id="PF01061"/>
    </source>
</evidence>
<keyword evidence="8" id="KW-0625">Polysaccharide transport</keyword>
<proteinExistence type="inferred from homology"/>
<dbReference type="PANTHER" id="PTHR30413:SF10">
    <property type="entry name" value="CAPSULE POLYSACCHARIDE EXPORT INNER-MEMBRANE PROTEIN CTRC"/>
    <property type="match status" value="1"/>
</dbReference>
<dbReference type="RefSeq" id="WP_377712495.1">
    <property type="nucleotide sequence ID" value="NZ_JBHSMP010000017.1"/>
</dbReference>
<dbReference type="Proteomes" id="UP001596103">
    <property type="component" value="Unassembled WGS sequence"/>
</dbReference>
<name>A0ABW0JAT9_9BURK</name>
<comment type="similarity">
    <text evidence="2">Belongs to the ABC-2 integral membrane protein family.</text>
</comment>
<accession>A0ABW0JAT9</accession>
<gene>
    <name evidence="12" type="ORF">ACFPTO_15665</name>
</gene>
<evidence type="ECO:0000256" key="9">
    <source>
        <dbReference type="ARBA" id="ARBA00023136"/>
    </source>
</evidence>
<evidence type="ECO:0000256" key="1">
    <source>
        <dbReference type="ARBA" id="ARBA00004651"/>
    </source>
</evidence>
<evidence type="ECO:0000313" key="13">
    <source>
        <dbReference type="Proteomes" id="UP001596103"/>
    </source>
</evidence>
<feature type="transmembrane region" description="Helical" evidence="10">
    <location>
        <begin position="115"/>
        <end position="137"/>
    </location>
</feature>
<keyword evidence="7 10" id="KW-1133">Transmembrane helix</keyword>
<keyword evidence="5" id="KW-0762">Sugar transport</keyword>
<dbReference type="PANTHER" id="PTHR30413">
    <property type="entry name" value="INNER MEMBRANE TRANSPORT PERMEASE"/>
    <property type="match status" value="1"/>
</dbReference>
<feature type="domain" description="ABC-2 type transporter transmembrane" evidence="11">
    <location>
        <begin position="21"/>
        <end position="228"/>
    </location>
</feature>
<sequence>MTDTAIARPSFRRSAKLQGRAIYSLLMREILTRYGRHNIGFLWLFLEPMLLTLGVTLLWHFTFKSHASNLSITAFAVTGYSSVQLWRTTASRCVHALQPNLSLLYHRNIRLVDIYFARILLELSGATAAFTLMIVVFAGVDLLHVPADLFSLMLGWCLLAWFGAGLALVLGAGSELSELVERLWHPIAYLLFPLSGAMFMVEWLPSSVQKLALWVPMITPIELIRLGYFGSEVKAHYDVPYVIGVNMLLTLAGLYLCRRAEAGVEHE</sequence>
<dbReference type="Pfam" id="PF01061">
    <property type="entry name" value="ABC2_membrane"/>
    <property type="match status" value="1"/>
</dbReference>
<feature type="transmembrane region" description="Helical" evidence="10">
    <location>
        <begin position="240"/>
        <end position="257"/>
    </location>
</feature>
<dbReference type="InterPro" id="IPR000412">
    <property type="entry name" value="ABC_2_transport"/>
</dbReference>
<evidence type="ECO:0000256" key="4">
    <source>
        <dbReference type="ARBA" id="ARBA00022475"/>
    </source>
</evidence>
<comment type="subcellular location">
    <subcellularLocation>
        <location evidence="1">Cell membrane</location>
        <topology evidence="1">Multi-pass membrane protein</topology>
    </subcellularLocation>
</comment>
<evidence type="ECO:0000256" key="5">
    <source>
        <dbReference type="ARBA" id="ARBA00022597"/>
    </source>
</evidence>
<keyword evidence="13" id="KW-1185">Reference proteome</keyword>
<evidence type="ECO:0000256" key="8">
    <source>
        <dbReference type="ARBA" id="ARBA00023047"/>
    </source>
</evidence>
<feature type="transmembrane region" description="Helical" evidence="10">
    <location>
        <begin position="41"/>
        <end position="61"/>
    </location>
</feature>
<organism evidence="12 13">
    <name type="scientific">Paraburkholderia denitrificans</name>
    <dbReference type="NCBI Taxonomy" id="694025"/>
    <lineage>
        <taxon>Bacteria</taxon>
        <taxon>Pseudomonadati</taxon>
        <taxon>Pseudomonadota</taxon>
        <taxon>Betaproteobacteria</taxon>
        <taxon>Burkholderiales</taxon>
        <taxon>Burkholderiaceae</taxon>
        <taxon>Paraburkholderia</taxon>
    </lineage>
</organism>
<evidence type="ECO:0000256" key="7">
    <source>
        <dbReference type="ARBA" id="ARBA00022989"/>
    </source>
</evidence>
<dbReference type="EMBL" id="JBHSMP010000017">
    <property type="protein sequence ID" value="MFC5430227.1"/>
    <property type="molecule type" value="Genomic_DNA"/>
</dbReference>
<keyword evidence="9 10" id="KW-0472">Membrane</keyword>
<protein>
    <submittedName>
        <fullName evidence="12">ABC transporter permease</fullName>
    </submittedName>
</protein>
<dbReference type="PRINTS" id="PR00164">
    <property type="entry name" value="ABC2TRNSPORT"/>
</dbReference>
<evidence type="ECO:0000256" key="10">
    <source>
        <dbReference type="SAM" id="Phobius"/>
    </source>
</evidence>